<organism evidence="8 9">
    <name type="scientific">Nitratireductor thuwali</name>
    <dbReference type="NCBI Taxonomy" id="2267699"/>
    <lineage>
        <taxon>Bacteria</taxon>
        <taxon>Pseudomonadati</taxon>
        <taxon>Pseudomonadota</taxon>
        <taxon>Alphaproteobacteria</taxon>
        <taxon>Hyphomicrobiales</taxon>
        <taxon>Phyllobacteriaceae</taxon>
        <taxon>Nitratireductor</taxon>
    </lineage>
</organism>
<dbReference type="Pfam" id="PF02897">
    <property type="entry name" value="Peptidase_S9_N"/>
    <property type="match status" value="1"/>
</dbReference>
<dbReference type="Proteomes" id="UP001342418">
    <property type="component" value="Chromosome"/>
</dbReference>
<dbReference type="Pfam" id="PF00326">
    <property type="entry name" value="Peptidase_S9"/>
    <property type="match status" value="1"/>
</dbReference>
<keyword evidence="8" id="KW-0031">Aminopeptidase</keyword>
<protein>
    <submittedName>
        <fullName evidence="8">Dipeptidyl aminopeptidase BI</fullName>
        <ecNumber evidence="8">3.4.14.-</ecNumber>
    </submittedName>
</protein>
<dbReference type="GO" id="GO:0004177">
    <property type="term" value="F:aminopeptidase activity"/>
    <property type="evidence" value="ECO:0007669"/>
    <property type="project" value="UniProtKB-KW"/>
</dbReference>
<name>A0ABY5MQ42_9HYPH</name>
<keyword evidence="3 8" id="KW-0378">Hydrolase</keyword>
<evidence type="ECO:0000256" key="4">
    <source>
        <dbReference type="ARBA" id="ARBA00022825"/>
    </source>
</evidence>
<dbReference type="PANTHER" id="PTHR11757">
    <property type="entry name" value="PROTEASE FAMILY S9A OLIGOPEPTIDASE"/>
    <property type="match status" value="1"/>
</dbReference>
<keyword evidence="4" id="KW-0720">Serine protease</keyword>
<evidence type="ECO:0000313" key="8">
    <source>
        <dbReference type="EMBL" id="UUP18882.1"/>
    </source>
</evidence>
<evidence type="ECO:0000256" key="3">
    <source>
        <dbReference type="ARBA" id="ARBA00022801"/>
    </source>
</evidence>
<dbReference type="InterPro" id="IPR029058">
    <property type="entry name" value="AB_hydrolase_fold"/>
</dbReference>
<feature type="domain" description="Peptidase S9 prolyl oligopeptidase catalytic" evidence="6">
    <location>
        <begin position="481"/>
        <end position="697"/>
    </location>
</feature>
<dbReference type="SUPFAM" id="SSF53474">
    <property type="entry name" value="alpha/beta-Hydrolases"/>
    <property type="match status" value="1"/>
</dbReference>
<sequence>MPTKSVFPALEAPKAEKRPRSQIRHGVELIDDYGWLRADNWQEVLKDPSLLADDIRAHLEAENAYQQAMLADTEDLRKALFEEMKGRIKEDDSSIPMKDGPYAYGSAFRKGGEHPYFFRRPAEGGEQEILLDGDREAEGKAYFNIGSIEHAPDHRRLLWSADHKGSEFYTLHLRDLETGSDLADRIENTAGSGAFDAGSAGFFYTLVDDNHRPSKVFYHRIGQDAASDRLVYEETDAGFFMNVGASLANDWIMISIHDHETTEYRILSAATPDAEPKLVAARETGVQYDLAAAGDEFFILTNADGAKDFKIVRAPAADPSRANWSEVVPHQPGRLIIGMEAFKDHLVRIERVDGLPRIVIRERAGGAEHAIAFDEEAYSLGLIGAAEYDTGTIRFTYSSMTTPAQEFDYNMRTRERTLLKTQEVPSGHEPSDYVTRRLMAPAGDGALVPISLLYRKDTALDGSAPCLLYGYGSYGITIPASFRTTPLSLVDRGFVYAIAHVRGGKDKGFSWYEDGKRSSKMNTFTDFIACARHLVAENYTSHDRLVAEGGSAGGMLMGAVANMAPEAFRAIVAQVPFVDVLNTMLDDTLPLTPPEWPEWGNPLASAEDFALIRSYSPYDNVAPRAYPAIFALAGLTDPRVTYWEPAKWVARLREHNAGDQPILLRTNLEAGHAGASGRFSRLEEVALAYAFMLKVTGMMKVTGKPDSRSAGAEPT</sequence>
<dbReference type="EC" id="3.4.14.-" evidence="8"/>
<accession>A0ABY5MQ42</accession>
<dbReference type="EMBL" id="CP030941">
    <property type="protein sequence ID" value="UUP18882.1"/>
    <property type="molecule type" value="Genomic_DNA"/>
</dbReference>
<dbReference type="InterPro" id="IPR023302">
    <property type="entry name" value="Pept_S9A_N"/>
</dbReference>
<evidence type="ECO:0000256" key="5">
    <source>
        <dbReference type="SAM" id="MobiDB-lite"/>
    </source>
</evidence>
<dbReference type="SUPFAM" id="SSF50993">
    <property type="entry name" value="Peptidase/esterase 'gauge' domain"/>
    <property type="match status" value="1"/>
</dbReference>
<dbReference type="Gene3D" id="2.130.10.120">
    <property type="entry name" value="Prolyl oligopeptidase, N-terminal domain"/>
    <property type="match status" value="1"/>
</dbReference>
<dbReference type="Gene3D" id="3.40.50.1820">
    <property type="entry name" value="alpha/beta hydrolase"/>
    <property type="match status" value="1"/>
</dbReference>
<comment type="similarity">
    <text evidence="1">Belongs to the peptidase S9A family.</text>
</comment>
<evidence type="ECO:0000259" key="6">
    <source>
        <dbReference type="Pfam" id="PF00326"/>
    </source>
</evidence>
<dbReference type="PRINTS" id="PR00862">
    <property type="entry name" value="PROLIGOPTASE"/>
</dbReference>
<dbReference type="InterPro" id="IPR051543">
    <property type="entry name" value="Serine_Peptidase_S9A"/>
</dbReference>
<proteinExistence type="inferred from homology"/>
<gene>
    <name evidence="8" type="primary">dapb1</name>
    <name evidence="8" type="ORF">NTH_03368</name>
</gene>
<evidence type="ECO:0000256" key="2">
    <source>
        <dbReference type="ARBA" id="ARBA00022670"/>
    </source>
</evidence>
<dbReference type="RefSeq" id="WP_338531076.1">
    <property type="nucleotide sequence ID" value="NZ_CP030941.1"/>
</dbReference>
<dbReference type="PANTHER" id="PTHR11757:SF19">
    <property type="entry name" value="PROLYL ENDOPEPTIDASE-LIKE"/>
    <property type="match status" value="1"/>
</dbReference>
<feature type="domain" description="Peptidase S9A N-terminal" evidence="7">
    <location>
        <begin position="14"/>
        <end position="421"/>
    </location>
</feature>
<evidence type="ECO:0000259" key="7">
    <source>
        <dbReference type="Pfam" id="PF02897"/>
    </source>
</evidence>
<dbReference type="InterPro" id="IPR002470">
    <property type="entry name" value="Peptidase_S9A"/>
</dbReference>
<evidence type="ECO:0000313" key="9">
    <source>
        <dbReference type="Proteomes" id="UP001342418"/>
    </source>
</evidence>
<keyword evidence="2" id="KW-0645">Protease</keyword>
<dbReference type="InterPro" id="IPR001375">
    <property type="entry name" value="Peptidase_S9_cat"/>
</dbReference>
<keyword evidence="9" id="KW-1185">Reference proteome</keyword>
<evidence type="ECO:0000256" key="1">
    <source>
        <dbReference type="ARBA" id="ARBA00005228"/>
    </source>
</evidence>
<reference evidence="8 9" key="1">
    <citation type="submission" date="2018-07" db="EMBL/GenBank/DDBJ databases">
        <title>Genome sequence of Nitratireductor thuwali#1536.</title>
        <authorList>
            <person name="Michoud G."/>
            <person name="Merlino G."/>
            <person name="Sefrji F.O."/>
            <person name="Daffonchio D."/>
        </authorList>
    </citation>
    <scope>NUCLEOTIDE SEQUENCE [LARGE SCALE GENOMIC DNA]</scope>
    <source>
        <strain evidence="9">Nit1536</strain>
    </source>
</reference>
<feature type="region of interest" description="Disordered" evidence="5">
    <location>
        <begin position="1"/>
        <end position="20"/>
    </location>
</feature>